<dbReference type="PROSITE" id="PS50835">
    <property type="entry name" value="IG_LIKE"/>
    <property type="match status" value="2"/>
</dbReference>
<feature type="signal peptide" evidence="2">
    <location>
        <begin position="1"/>
        <end position="20"/>
    </location>
</feature>
<evidence type="ECO:0000313" key="6">
    <source>
        <dbReference type="Proteomes" id="UP000596742"/>
    </source>
</evidence>
<evidence type="ECO:0000259" key="4">
    <source>
        <dbReference type="PROSITE" id="PS50853"/>
    </source>
</evidence>
<dbReference type="SUPFAM" id="SSF48726">
    <property type="entry name" value="Immunoglobulin"/>
    <property type="match status" value="2"/>
</dbReference>
<dbReference type="CDD" id="cd00063">
    <property type="entry name" value="FN3"/>
    <property type="match status" value="1"/>
</dbReference>
<accession>A0A8B6E1E2</accession>
<protein>
    <submittedName>
        <fullName evidence="5">Uncharacterized protein</fullName>
    </submittedName>
</protein>
<dbReference type="Proteomes" id="UP000596742">
    <property type="component" value="Unassembled WGS sequence"/>
</dbReference>
<name>A0A8B6E1E2_MYTGA</name>
<dbReference type="EMBL" id="UYJE01004469">
    <property type="protein sequence ID" value="VDI28255.1"/>
    <property type="molecule type" value="Genomic_DNA"/>
</dbReference>
<dbReference type="SMART" id="SM00409">
    <property type="entry name" value="IG"/>
    <property type="match status" value="2"/>
</dbReference>
<dbReference type="InterPro" id="IPR003961">
    <property type="entry name" value="FN3_dom"/>
</dbReference>
<dbReference type="InterPro" id="IPR007110">
    <property type="entry name" value="Ig-like_dom"/>
</dbReference>
<dbReference type="Gene3D" id="2.60.40.10">
    <property type="entry name" value="Immunoglobulins"/>
    <property type="match status" value="3"/>
</dbReference>
<dbReference type="SMART" id="SM00408">
    <property type="entry name" value="IGc2"/>
    <property type="match status" value="2"/>
</dbReference>
<dbReference type="AlphaFoldDB" id="A0A8B6E1E2"/>
<proteinExistence type="predicted"/>
<dbReference type="PROSITE" id="PS50853">
    <property type="entry name" value="FN3"/>
    <property type="match status" value="1"/>
</dbReference>
<feature type="chain" id="PRO_5032298936" evidence="2">
    <location>
        <begin position="21"/>
        <end position="466"/>
    </location>
</feature>
<feature type="domain" description="Ig-like" evidence="3">
    <location>
        <begin position="136"/>
        <end position="218"/>
    </location>
</feature>
<sequence>MHCLLLKILTVYILQEHIRCVTLSASPNYISAFVDINLICKIDESIANAAFVSFGRNSSLIGSVKCSRLYRNIRKYFPGQENFGSCNFGDGYCCDSMNNTVTWTYTPESTPKNDETFYCEVNGDNGLYSNSTTVRPAVLSSVIVSPSSTEYKITQGDTVENITCSAVCWPICTFQWIGQNYKNEGAELKLENITFSKSGRYQCQAKNSLRTDSSKYITIKVLYAPYDVQLSQNSTSFVVEENKHVLINCSADCRPQCEYQWTGQFNWSSSNKHLVIRYVKKADSGFYRCTARNSIGYQYSSYILVTVHSRPTKVKTIAAKSHGATTVSIAWIPDMSVVPRQNFTVQYKRRNNIDFTNMVFEEYANQQNIYLLYVISLTPSTEYVFKILSENYLGRTESTEVRFVTKAKPSAPIRTDLVGGISLISIAVLIFIITLLLVQRFLLSRQRSDTSTKGSRCISDGTTKPE</sequence>
<dbReference type="InterPro" id="IPR036116">
    <property type="entry name" value="FN3_sf"/>
</dbReference>
<evidence type="ECO:0000259" key="3">
    <source>
        <dbReference type="PROSITE" id="PS50835"/>
    </source>
</evidence>
<feature type="domain" description="Fibronectin type-III" evidence="4">
    <location>
        <begin position="310"/>
        <end position="410"/>
    </location>
</feature>
<dbReference type="OrthoDB" id="10039395at2759"/>
<feature type="non-terminal residue" evidence="5">
    <location>
        <position position="1"/>
    </location>
</feature>
<gene>
    <name evidence="5" type="ORF">MGAL_10B024022</name>
</gene>
<evidence type="ECO:0000256" key="1">
    <source>
        <dbReference type="SAM" id="Phobius"/>
    </source>
</evidence>
<comment type="caution">
    <text evidence="5">The sequence shown here is derived from an EMBL/GenBank/DDBJ whole genome shotgun (WGS) entry which is preliminary data.</text>
</comment>
<keyword evidence="2" id="KW-0732">Signal</keyword>
<dbReference type="PANTHER" id="PTHR46013:SF7">
    <property type="entry name" value="IG-LIKE DOMAIN-CONTAINING PROTEIN"/>
    <property type="match status" value="1"/>
</dbReference>
<evidence type="ECO:0000313" key="5">
    <source>
        <dbReference type="EMBL" id="VDI28255.1"/>
    </source>
</evidence>
<evidence type="ECO:0000256" key="2">
    <source>
        <dbReference type="SAM" id="SignalP"/>
    </source>
</evidence>
<keyword evidence="1" id="KW-0472">Membrane</keyword>
<dbReference type="Pfam" id="PF13895">
    <property type="entry name" value="Ig_2"/>
    <property type="match status" value="1"/>
</dbReference>
<keyword evidence="6" id="KW-1185">Reference proteome</keyword>
<feature type="domain" description="Ig-like" evidence="3">
    <location>
        <begin position="225"/>
        <end position="305"/>
    </location>
</feature>
<reference evidence="5" key="1">
    <citation type="submission" date="2018-11" db="EMBL/GenBank/DDBJ databases">
        <authorList>
            <person name="Alioto T."/>
            <person name="Alioto T."/>
        </authorList>
    </citation>
    <scope>NUCLEOTIDE SEQUENCE</scope>
</reference>
<dbReference type="SUPFAM" id="SSF49265">
    <property type="entry name" value="Fibronectin type III"/>
    <property type="match status" value="1"/>
</dbReference>
<organism evidence="5 6">
    <name type="scientific">Mytilus galloprovincialis</name>
    <name type="common">Mediterranean mussel</name>
    <dbReference type="NCBI Taxonomy" id="29158"/>
    <lineage>
        <taxon>Eukaryota</taxon>
        <taxon>Metazoa</taxon>
        <taxon>Spiralia</taxon>
        <taxon>Lophotrochozoa</taxon>
        <taxon>Mollusca</taxon>
        <taxon>Bivalvia</taxon>
        <taxon>Autobranchia</taxon>
        <taxon>Pteriomorphia</taxon>
        <taxon>Mytilida</taxon>
        <taxon>Mytiloidea</taxon>
        <taxon>Mytilidae</taxon>
        <taxon>Mytilinae</taxon>
        <taxon>Mytilus</taxon>
    </lineage>
</organism>
<dbReference type="InterPro" id="IPR013783">
    <property type="entry name" value="Ig-like_fold"/>
</dbReference>
<keyword evidence="1" id="KW-0812">Transmembrane</keyword>
<keyword evidence="1" id="KW-1133">Transmembrane helix</keyword>
<feature type="transmembrane region" description="Helical" evidence="1">
    <location>
        <begin position="417"/>
        <end position="438"/>
    </location>
</feature>
<dbReference type="InterPro" id="IPR036179">
    <property type="entry name" value="Ig-like_dom_sf"/>
</dbReference>
<dbReference type="PANTHER" id="PTHR46013">
    <property type="entry name" value="VASCULAR CELL ADHESION MOLECULE 1"/>
    <property type="match status" value="1"/>
</dbReference>
<dbReference type="InterPro" id="IPR003599">
    <property type="entry name" value="Ig_sub"/>
</dbReference>
<dbReference type="InterPro" id="IPR003598">
    <property type="entry name" value="Ig_sub2"/>
</dbReference>